<evidence type="ECO:0008006" key="6">
    <source>
        <dbReference type="Google" id="ProtNLM"/>
    </source>
</evidence>
<dbReference type="RefSeq" id="WP_188387284.1">
    <property type="nucleotide sequence ID" value="NZ_BMFK01000001.1"/>
</dbReference>
<dbReference type="Pfam" id="PF23494">
    <property type="entry name" value="bPH_10"/>
    <property type="match status" value="1"/>
</dbReference>
<sequence>MKDNQTVLGLNKSEKTLITTLPAIIGGVLGWFAPAIANWVLTLPIVPMEGLLETITSFHHLWVSIIGTILGIAAGSALTLFIFHESLEVTVSSSNVQLKFKDNVKTIEKNDISTIYIHMLDKKQRQENLYLENKHLVILGNTGNELYREIIDVKQEAAREVFERYEYPWAEEDPFADAYERWVPAHPDFPEKINVLLSAREKALKKDKRDEAKYLREDLAKLGVVIKDQRKGQYVRLAKEKEVD</sequence>
<dbReference type="InterPro" id="IPR057798">
    <property type="entry name" value="PH_YqeB"/>
</dbReference>
<feature type="transmembrane region" description="Helical" evidence="1">
    <location>
        <begin position="61"/>
        <end position="83"/>
    </location>
</feature>
<keyword evidence="5" id="KW-1185">Reference proteome</keyword>
<accession>A0A917AMP3</accession>
<dbReference type="Proteomes" id="UP000605259">
    <property type="component" value="Unassembled WGS sequence"/>
</dbReference>
<evidence type="ECO:0000256" key="1">
    <source>
        <dbReference type="SAM" id="Phobius"/>
    </source>
</evidence>
<feature type="transmembrane region" description="Helical" evidence="1">
    <location>
        <begin position="21"/>
        <end position="41"/>
    </location>
</feature>
<organism evidence="4 5">
    <name type="scientific">Priestia taiwanensis</name>
    <dbReference type="NCBI Taxonomy" id="1347902"/>
    <lineage>
        <taxon>Bacteria</taxon>
        <taxon>Bacillati</taxon>
        <taxon>Bacillota</taxon>
        <taxon>Bacilli</taxon>
        <taxon>Bacillales</taxon>
        <taxon>Bacillaceae</taxon>
        <taxon>Priestia</taxon>
    </lineage>
</organism>
<protein>
    <recommendedName>
        <fullName evidence="6">50S ribosomal protein L29</fullName>
    </recommendedName>
</protein>
<name>A0A917AMP3_9BACI</name>
<evidence type="ECO:0000313" key="4">
    <source>
        <dbReference type="EMBL" id="GGE61404.1"/>
    </source>
</evidence>
<reference evidence="4" key="1">
    <citation type="journal article" date="2014" name="Int. J. Syst. Evol. Microbiol.">
        <title>Complete genome sequence of Corynebacterium casei LMG S-19264T (=DSM 44701T), isolated from a smear-ripened cheese.</title>
        <authorList>
            <consortium name="US DOE Joint Genome Institute (JGI-PGF)"/>
            <person name="Walter F."/>
            <person name="Albersmeier A."/>
            <person name="Kalinowski J."/>
            <person name="Ruckert C."/>
        </authorList>
    </citation>
    <scope>NUCLEOTIDE SEQUENCE</scope>
    <source>
        <strain evidence="4">CGMCC 1.12698</strain>
    </source>
</reference>
<proteinExistence type="predicted"/>
<keyword evidence="1" id="KW-0472">Membrane</keyword>
<dbReference type="AlphaFoldDB" id="A0A917AMP3"/>
<dbReference type="InterPro" id="IPR056411">
    <property type="entry name" value="CysS_C"/>
</dbReference>
<evidence type="ECO:0000259" key="3">
    <source>
        <dbReference type="Pfam" id="PF23494"/>
    </source>
</evidence>
<reference evidence="4" key="2">
    <citation type="submission" date="2020-09" db="EMBL/GenBank/DDBJ databases">
        <authorList>
            <person name="Sun Q."/>
            <person name="Zhou Y."/>
        </authorList>
    </citation>
    <scope>NUCLEOTIDE SEQUENCE</scope>
    <source>
        <strain evidence="4">CGMCC 1.12698</strain>
    </source>
</reference>
<evidence type="ECO:0000313" key="5">
    <source>
        <dbReference type="Proteomes" id="UP000605259"/>
    </source>
</evidence>
<dbReference type="EMBL" id="BMFK01000001">
    <property type="protein sequence ID" value="GGE61404.1"/>
    <property type="molecule type" value="Genomic_DNA"/>
</dbReference>
<dbReference type="Pfam" id="PF23493">
    <property type="entry name" value="CysS_C"/>
    <property type="match status" value="1"/>
</dbReference>
<evidence type="ECO:0000259" key="2">
    <source>
        <dbReference type="Pfam" id="PF23493"/>
    </source>
</evidence>
<comment type="caution">
    <text evidence="4">The sequence shown here is derived from an EMBL/GenBank/DDBJ whole genome shotgun (WGS) entry which is preliminary data.</text>
</comment>
<keyword evidence="1" id="KW-1133">Transmembrane helix</keyword>
<feature type="domain" description="YqeB PH" evidence="3">
    <location>
        <begin position="6"/>
        <end position="170"/>
    </location>
</feature>
<gene>
    <name evidence="4" type="ORF">GCM10007140_09650</name>
</gene>
<feature type="domain" description="Cysteinyl-tRNA ligase anticodon binding" evidence="2">
    <location>
        <begin position="186"/>
        <end position="236"/>
    </location>
</feature>
<keyword evidence="1" id="KW-0812">Transmembrane</keyword>